<proteinExistence type="inferred from homology"/>
<dbReference type="OrthoDB" id="5294698at2"/>
<dbReference type="CDD" id="cd09116">
    <property type="entry name" value="PLDc_Nuc_like"/>
    <property type="match status" value="1"/>
</dbReference>
<keyword evidence="9" id="KW-1185">Reference proteome</keyword>
<evidence type="ECO:0000256" key="2">
    <source>
        <dbReference type="ARBA" id="ARBA00008664"/>
    </source>
</evidence>
<dbReference type="SUPFAM" id="SSF56024">
    <property type="entry name" value="Phospholipase D/nuclease"/>
    <property type="match status" value="2"/>
</dbReference>
<evidence type="ECO:0000313" key="8">
    <source>
        <dbReference type="EMBL" id="RKF20001.1"/>
    </source>
</evidence>
<feature type="domain" description="PLD phosphodiesterase" evidence="7">
    <location>
        <begin position="113"/>
        <end position="140"/>
    </location>
</feature>
<sequence>MAIKHGDIEFYAGPQRAGALDNLEKVIVDFINLAHKSLDIAVQELENRNIAQAVIEAKRRKVRVRLVIEQHYLRSSVQSKTPWSVPNRSSNEENRLIHDALLRANIDIKSDYNPHIFHQKFIVRDSQSVLTGSTNFTLTGTDKNLNHIVIVHDSVIAKIYRKEFSEIQKGRFGSNMLSHDPIPKRRLVSDISIKVLFAPEHSPEMEIMKQMLKAKKRIDFAIFTFSKSSGIDDTMYALLNLGISINGVFDAAAGAQKWAPLKRLEQQGAHLYAAGHHKGIGKLHHKLMVIDDSVVIAGSFNYTGPANRLNDENIIVLGDLETKNPLQQRAQGALAKYVRCEIDRIKAENSR</sequence>
<dbReference type="EMBL" id="RAQO01000004">
    <property type="protein sequence ID" value="RKF20001.1"/>
    <property type="molecule type" value="Genomic_DNA"/>
</dbReference>
<evidence type="ECO:0000256" key="6">
    <source>
        <dbReference type="ARBA" id="ARBA00023098"/>
    </source>
</evidence>
<dbReference type="Proteomes" id="UP000286482">
    <property type="component" value="Unassembled WGS sequence"/>
</dbReference>
<dbReference type="InterPro" id="IPR051406">
    <property type="entry name" value="PLD_domain"/>
</dbReference>
<dbReference type="EC" id="3.1.4.4" evidence="3"/>
<dbReference type="GO" id="GO:0016042">
    <property type="term" value="P:lipid catabolic process"/>
    <property type="evidence" value="ECO:0007669"/>
    <property type="project" value="UniProtKB-KW"/>
</dbReference>
<dbReference type="InterPro" id="IPR001736">
    <property type="entry name" value="PLipase_D/transphosphatidylase"/>
</dbReference>
<accession>A0A420EH02</accession>
<evidence type="ECO:0000313" key="9">
    <source>
        <dbReference type="Proteomes" id="UP000286482"/>
    </source>
</evidence>
<comment type="similarity">
    <text evidence="2">Belongs to the phospholipase D family.</text>
</comment>
<evidence type="ECO:0000259" key="7">
    <source>
        <dbReference type="PROSITE" id="PS50035"/>
    </source>
</evidence>
<dbReference type="InterPro" id="IPR025202">
    <property type="entry name" value="PLD-like_dom"/>
</dbReference>
<dbReference type="PANTHER" id="PTHR43856">
    <property type="entry name" value="CARDIOLIPIN HYDROLASE"/>
    <property type="match status" value="1"/>
</dbReference>
<comment type="caution">
    <text evidence="8">The sequence shown here is derived from an EMBL/GenBank/DDBJ whole genome shotgun (WGS) entry which is preliminary data.</text>
</comment>
<evidence type="ECO:0000256" key="3">
    <source>
        <dbReference type="ARBA" id="ARBA00012027"/>
    </source>
</evidence>
<keyword evidence="4" id="KW-0378">Hydrolase</keyword>
<comment type="catalytic activity">
    <reaction evidence="1">
        <text>a 1,2-diacyl-sn-glycero-3-phosphocholine + H2O = a 1,2-diacyl-sn-glycero-3-phosphate + choline + H(+)</text>
        <dbReference type="Rhea" id="RHEA:14445"/>
        <dbReference type="ChEBI" id="CHEBI:15354"/>
        <dbReference type="ChEBI" id="CHEBI:15377"/>
        <dbReference type="ChEBI" id="CHEBI:15378"/>
        <dbReference type="ChEBI" id="CHEBI:57643"/>
        <dbReference type="ChEBI" id="CHEBI:58608"/>
        <dbReference type="EC" id="3.1.4.4"/>
    </reaction>
</comment>
<name>A0A420EH02_9ALTE</name>
<evidence type="ECO:0000256" key="1">
    <source>
        <dbReference type="ARBA" id="ARBA00000798"/>
    </source>
</evidence>
<dbReference type="PROSITE" id="PS50035">
    <property type="entry name" value="PLD"/>
    <property type="match status" value="2"/>
</dbReference>
<feature type="domain" description="PLD phosphodiesterase" evidence="7">
    <location>
        <begin position="279"/>
        <end position="306"/>
    </location>
</feature>
<keyword evidence="5" id="KW-0442">Lipid degradation</keyword>
<evidence type="ECO:0000256" key="5">
    <source>
        <dbReference type="ARBA" id="ARBA00022963"/>
    </source>
</evidence>
<dbReference type="GO" id="GO:0006793">
    <property type="term" value="P:phosphorus metabolic process"/>
    <property type="evidence" value="ECO:0007669"/>
    <property type="project" value="UniProtKB-ARBA"/>
</dbReference>
<dbReference type="GO" id="GO:0016891">
    <property type="term" value="F:RNA endonuclease activity producing 5'-phosphomonoesters, hydrolytic mechanism"/>
    <property type="evidence" value="ECO:0007669"/>
    <property type="project" value="TreeGrafter"/>
</dbReference>
<dbReference type="RefSeq" id="WP_120354005.1">
    <property type="nucleotide sequence ID" value="NZ_RAQO01000004.1"/>
</dbReference>
<dbReference type="SMART" id="SM00155">
    <property type="entry name" value="PLDc"/>
    <property type="match status" value="2"/>
</dbReference>
<dbReference type="PANTHER" id="PTHR43856:SF1">
    <property type="entry name" value="MITOCHONDRIAL CARDIOLIPIN HYDROLASE"/>
    <property type="match status" value="1"/>
</dbReference>
<dbReference type="AlphaFoldDB" id="A0A420EH02"/>
<evidence type="ECO:0000256" key="4">
    <source>
        <dbReference type="ARBA" id="ARBA00022801"/>
    </source>
</evidence>
<protein>
    <recommendedName>
        <fullName evidence="3">phospholipase D</fullName>
        <ecNumber evidence="3">3.1.4.4</ecNumber>
    </recommendedName>
</protein>
<keyword evidence="6" id="KW-0443">Lipid metabolism</keyword>
<dbReference type="Gene3D" id="3.30.870.10">
    <property type="entry name" value="Endonuclease Chain A"/>
    <property type="match status" value="2"/>
</dbReference>
<gene>
    <name evidence="8" type="ORF">DBZ36_05990</name>
</gene>
<reference evidence="8 9" key="1">
    <citation type="submission" date="2018-09" db="EMBL/GenBank/DDBJ databases">
        <authorList>
            <person name="Wang Z."/>
        </authorList>
    </citation>
    <scope>NUCLEOTIDE SEQUENCE [LARGE SCALE GENOMIC DNA]</scope>
    <source>
        <strain evidence="8 9">ALS 81</strain>
    </source>
</reference>
<dbReference type="GO" id="GO:0004630">
    <property type="term" value="F:phospholipase D activity"/>
    <property type="evidence" value="ECO:0007669"/>
    <property type="project" value="UniProtKB-EC"/>
</dbReference>
<organism evidence="8 9">
    <name type="scientific">Alginatibacterium sediminis</name>
    <dbReference type="NCBI Taxonomy" id="2164068"/>
    <lineage>
        <taxon>Bacteria</taxon>
        <taxon>Pseudomonadati</taxon>
        <taxon>Pseudomonadota</taxon>
        <taxon>Gammaproteobacteria</taxon>
        <taxon>Alteromonadales</taxon>
        <taxon>Alteromonadaceae</taxon>
        <taxon>Alginatibacterium</taxon>
    </lineage>
</organism>
<dbReference type="Pfam" id="PF13091">
    <property type="entry name" value="PLDc_2"/>
    <property type="match status" value="2"/>
</dbReference>